<gene>
    <name evidence="1" type="ORF">KU39_1688</name>
</gene>
<protein>
    <submittedName>
        <fullName evidence="1">Cobyrinic acid a,c-diamide synthase</fullName>
    </submittedName>
</protein>
<proteinExistence type="predicted"/>
<dbReference type="Proteomes" id="UP000029558">
    <property type="component" value="Chromosome"/>
</dbReference>
<evidence type="ECO:0000313" key="1">
    <source>
        <dbReference type="EMBL" id="ALB22870.1"/>
    </source>
</evidence>
<sequence length="69" mass="7959">MHQLDSIKLSRLQNLYMGDTKKLTIDAIRNITNQRTYRETQGCTVKMFFANLGKTTSSNELDKLIKGHQ</sequence>
<evidence type="ECO:0000313" key="2">
    <source>
        <dbReference type="Proteomes" id="UP000029558"/>
    </source>
</evidence>
<name>A0AAC8VI09_PISSA</name>
<accession>A0AAC8VI09</accession>
<reference evidence="1 2" key="1">
    <citation type="journal article" date="2014" name="Genome Announc.">
        <title>Comparative Genome Analysis of Two Isolates of the Fish Pathogen Piscirickettsia salmonis from Different Hosts Reveals Major Differences in Virulence-Associated Secretion Systems.</title>
        <authorList>
            <person name="Bohle H."/>
            <person name="Henriquez P."/>
            <person name="Grothusen H."/>
            <person name="Navas E."/>
            <person name="Sandoval A."/>
            <person name="Bustamante F."/>
            <person name="Bustos P."/>
            <person name="Mancilla M."/>
        </authorList>
    </citation>
    <scope>NUCLEOTIDE SEQUENCE [LARGE SCALE GENOMIC DNA]</scope>
    <source>
        <strain evidence="2">B1-32597</strain>
    </source>
</reference>
<dbReference type="RefSeq" id="WP_027243051.1">
    <property type="nucleotide sequence ID" value="NZ_CP012508.1"/>
</dbReference>
<dbReference type="EMBL" id="CP012508">
    <property type="protein sequence ID" value="ALB22870.1"/>
    <property type="molecule type" value="Genomic_DNA"/>
</dbReference>
<dbReference type="AlphaFoldDB" id="A0AAC8VI09"/>
<organism evidence="1 2">
    <name type="scientific">Piscirickettsia salmonis</name>
    <dbReference type="NCBI Taxonomy" id="1238"/>
    <lineage>
        <taxon>Bacteria</taxon>
        <taxon>Pseudomonadati</taxon>
        <taxon>Pseudomonadota</taxon>
        <taxon>Gammaproteobacteria</taxon>
        <taxon>Thiotrichales</taxon>
        <taxon>Piscirickettsiaceae</taxon>
        <taxon>Piscirickettsia</taxon>
    </lineage>
</organism>